<proteinExistence type="predicted"/>
<keyword evidence="1" id="KW-0812">Transmembrane</keyword>
<evidence type="ECO:0000256" key="1">
    <source>
        <dbReference type="SAM" id="Phobius"/>
    </source>
</evidence>
<dbReference type="EMBL" id="LR739233">
    <property type="protein sequence ID" value="VZR75559.1"/>
    <property type="molecule type" value="Genomic_DNA"/>
</dbReference>
<keyword evidence="1" id="KW-0472">Membrane</keyword>
<reference evidence="2" key="1">
    <citation type="submission" date="2019-11" db="EMBL/GenBank/DDBJ databases">
        <authorList>
            <person name="Falquet L."/>
            <person name="Falquet L."/>
        </authorList>
    </citation>
    <scope>NUCLEOTIDE SEQUENCE</scope>
    <source>
        <strain evidence="2">G1705</strain>
    </source>
</reference>
<feature type="transmembrane region" description="Helical" evidence="1">
    <location>
        <begin position="278"/>
        <end position="299"/>
    </location>
</feature>
<protein>
    <submittedName>
        <fullName evidence="2">Uncharacterized protein</fullName>
    </submittedName>
</protein>
<organism evidence="2">
    <name type="scientific">Mycoplasma feriruminatoris</name>
    <dbReference type="NCBI Taxonomy" id="1179777"/>
    <lineage>
        <taxon>Bacteria</taxon>
        <taxon>Bacillati</taxon>
        <taxon>Mycoplasmatota</taxon>
        <taxon>Mollicutes</taxon>
        <taxon>Mycoplasmataceae</taxon>
        <taxon>Mycoplasma</taxon>
    </lineage>
</organism>
<dbReference type="AlphaFoldDB" id="A0A654IF40"/>
<gene>
    <name evidence="2" type="ORF">MF5294_00589</name>
</gene>
<sequence>MESTKNNYYTEIEKLLALDYDSCVLYLLNKYGKVQGDYIKYSSSLFFKTIEENLDIKRSWYGLKIHHIDEDKIPNLSSKENREKYIREQKADRLVYCNLIEHLVLHIKIYEKTKNTLSKNGIRIIIRKINDYYSYHEFDDDRNKLFFQSIKDKKLDYFNCLAYINDKKILTGKKWFARSLLEDNHNNLYQLSVLYDEIDAYLDARILPNEVDDSFNRPKTFKLEKLEDLDYYVEQRKRRIQQEKQPIVYNKASTRSTRSTSSTEEPYNKPSFWSRHKWSIILVMFLVIFVIIFYMFIIFH</sequence>
<accession>A0A654IF40</accession>
<evidence type="ECO:0000313" key="2">
    <source>
        <dbReference type="EMBL" id="VZR75559.1"/>
    </source>
</evidence>
<name>A0A654IF40_9MOLU</name>
<keyword evidence="1" id="KW-1133">Transmembrane helix</keyword>